<dbReference type="GO" id="GO:0006646">
    <property type="term" value="P:phosphatidylethanolamine biosynthetic process"/>
    <property type="evidence" value="ECO:0007669"/>
    <property type="project" value="TreeGrafter"/>
</dbReference>
<dbReference type="GO" id="GO:0004305">
    <property type="term" value="F:ethanolamine kinase activity"/>
    <property type="evidence" value="ECO:0007669"/>
    <property type="project" value="TreeGrafter"/>
</dbReference>
<name>A0A3G8ZK57_9ACTN</name>
<reference evidence="2 3" key="1">
    <citation type="submission" date="2018-11" db="EMBL/GenBank/DDBJ databases">
        <authorList>
            <person name="Da X."/>
        </authorList>
    </citation>
    <scope>NUCLEOTIDE SEQUENCE [LARGE SCALE GENOMIC DNA]</scope>
    <source>
        <strain evidence="2 3">S14-144</strain>
    </source>
</reference>
<accession>A0A3G8ZK57</accession>
<dbReference type="InterPro" id="IPR011009">
    <property type="entry name" value="Kinase-like_dom_sf"/>
</dbReference>
<keyword evidence="2" id="KW-0808">Transferase</keyword>
<gene>
    <name evidence="2" type="ORF">EH165_02735</name>
</gene>
<sequence>MDSLPLTGLRFRSLPLGNTYSPEFTSPAKFGGGAVPTVGKAPLSADLEKRLDAIEALNDPGREISPLPGGLTNQNYRVTTRNASYVARVSSPQTELLSIDRQSEYENSKAAAAADVAPEVVGYLPGQGLLVIRWIEGHTLTDADIGRPEMLARIANACQRLHAGPRFTGTFDMFSLQRSYLQLVQHRGFRLPDRYMEFTPHVNRIWQSLNARPVATVPCHNDLLAANFIDDGTKLWLIDYEYAGNNDPCFELGNIWSEANLDEASLIQLVTDYFGGHHPVKIARARLQALMAKYGWMLWASIQDSTSEMDFDFWQWGLEKYDRAIADFTDPHFADWLDVASGST</sequence>
<dbReference type="CDD" id="cd05151">
    <property type="entry name" value="ChoK-like"/>
    <property type="match status" value="1"/>
</dbReference>
<dbReference type="PANTHER" id="PTHR22603">
    <property type="entry name" value="CHOLINE/ETHANOALAMINE KINASE"/>
    <property type="match status" value="1"/>
</dbReference>
<dbReference type="Gene3D" id="3.90.1200.10">
    <property type="match status" value="1"/>
</dbReference>
<protein>
    <submittedName>
        <fullName evidence="2">LPS biosynthesis choline kinase</fullName>
    </submittedName>
</protein>
<dbReference type="EMBL" id="CP034170">
    <property type="protein sequence ID" value="AZI57235.1"/>
    <property type="molecule type" value="Genomic_DNA"/>
</dbReference>
<dbReference type="InterPro" id="IPR002575">
    <property type="entry name" value="Aminoglycoside_PTrfase"/>
</dbReference>
<dbReference type="AlphaFoldDB" id="A0A3G8ZK57"/>
<keyword evidence="3" id="KW-1185">Reference proteome</keyword>
<evidence type="ECO:0000259" key="1">
    <source>
        <dbReference type="Pfam" id="PF01636"/>
    </source>
</evidence>
<dbReference type="OrthoDB" id="179763at2"/>
<dbReference type="GO" id="GO:0005737">
    <property type="term" value="C:cytoplasm"/>
    <property type="evidence" value="ECO:0007669"/>
    <property type="project" value="TreeGrafter"/>
</dbReference>
<proteinExistence type="predicted"/>
<feature type="domain" description="Aminoglycoside phosphotransferase" evidence="1">
    <location>
        <begin position="63"/>
        <end position="282"/>
    </location>
</feature>
<evidence type="ECO:0000313" key="2">
    <source>
        <dbReference type="EMBL" id="AZI57235.1"/>
    </source>
</evidence>
<organism evidence="2 3">
    <name type="scientific">Nakamurella antarctica</name>
    <dbReference type="NCBI Taxonomy" id="1902245"/>
    <lineage>
        <taxon>Bacteria</taxon>
        <taxon>Bacillati</taxon>
        <taxon>Actinomycetota</taxon>
        <taxon>Actinomycetes</taxon>
        <taxon>Nakamurellales</taxon>
        <taxon>Nakamurellaceae</taxon>
        <taxon>Nakamurella</taxon>
    </lineage>
</organism>
<dbReference type="Proteomes" id="UP000268084">
    <property type="component" value="Chromosome"/>
</dbReference>
<dbReference type="Gene3D" id="3.30.200.20">
    <property type="entry name" value="Phosphorylase Kinase, domain 1"/>
    <property type="match status" value="1"/>
</dbReference>
<dbReference type="KEGG" id="nak:EH165_02735"/>
<reference evidence="2 3" key="2">
    <citation type="submission" date="2018-12" db="EMBL/GenBank/DDBJ databases">
        <title>Nakamurella antarcticus sp. nov., isolated from Antarctica South Shetland Islands soil.</title>
        <authorList>
            <person name="Peng F."/>
        </authorList>
    </citation>
    <scope>NUCLEOTIDE SEQUENCE [LARGE SCALE GENOMIC DNA]</scope>
    <source>
        <strain evidence="2 3">S14-144</strain>
    </source>
</reference>
<dbReference type="PANTHER" id="PTHR22603:SF66">
    <property type="entry name" value="ETHANOLAMINE KINASE"/>
    <property type="match status" value="1"/>
</dbReference>
<evidence type="ECO:0000313" key="3">
    <source>
        <dbReference type="Proteomes" id="UP000268084"/>
    </source>
</evidence>
<dbReference type="Pfam" id="PF01636">
    <property type="entry name" value="APH"/>
    <property type="match status" value="1"/>
</dbReference>
<dbReference type="SUPFAM" id="SSF56112">
    <property type="entry name" value="Protein kinase-like (PK-like)"/>
    <property type="match status" value="1"/>
</dbReference>
<keyword evidence="2" id="KW-0418">Kinase</keyword>